<dbReference type="InterPro" id="IPR017517">
    <property type="entry name" value="Maleyloyr_isom"/>
</dbReference>
<dbReference type="Proteomes" id="UP000533017">
    <property type="component" value="Unassembled WGS sequence"/>
</dbReference>
<dbReference type="InterPro" id="IPR034660">
    <property type="entry name" value="DinB/YfiT-like"/>
</dbReference>
<keyword evidence="5" id="KW-1185">Reference proteome</keyword>
<dbReference type="AlphaFoldDB" id="A0A1I2WR33"/>
<evidence type="ECO:0000313" key="3">
    <source>
        <dbReference type="EMBL" id="SFH03079.1"/>
    </source>
</evidence>
<dbReference type="Proteomes" id="UP000199052">
    <property type="component" value="Unassembled WGS sequence"/>
</dbReference>
<evidence type="ECO:0000313" key="5">
    <source>
        <dbReference type="Proteomes" id="UP000533017"/>
    </source>
</evidence>
<reference evidence="2 5" key="2">
    <citation type="submission" date="2020-07" db="EMBL/GenBank/DDBJ databases">
        <title>Sequencing the genomes of 1000 actinobacteria strains.</title>
        <authorList>
            <person name="Klenk H.-P."/>
        </authorList>
    </citation>
    <scope>NUCLEOTIDE SEQUENCE [LARGE SCALE GENOMIC DNA]</scope>
    <source>
        <strain evidence="2 5">DSM 45117</strain>
    </source>
</reference>
<evidence type="ECO:0000313" key="2">
    <source>
        <dbReference type="EMBL" id="NYH85059.1"/>
    </source>
</evidence>
<organism evidence="3 4">
    <name type="scientific">Actinopolymorpha cephalotaxi</name>
    <dbReference type="NCBI Taxonomy" id="504797"/>
    <lineage>
        <taxon>Bacteria</taxon>
        <taxon>Bacillati</taxon>
        <taxon>Actinomycetota</taxon>
        <taxon>Actinomycetes</taxon>
        <taxon>Propionibacteriales</taxon>
        <taxon>Actinopolymorphaceae</taxon>
        <taxon>Actinopolymorpha</taxon>
    </lineage>
</organism>
<dbReference type="EMBL" id="FOOI01000011">
    <property type="protein sequence ID" value="SFH03079.1"/>
    <property type="molecule type" value="Genomic_DNA"/>
</dbReference>
<dbReference type="SUPFAM" id="SSF109854">
    <property type="entry name" value="DinB/YfiT-like putative metalloenzymes"/>
    <property type="match status" value="1"/>
</dbReference>
<dbReference type="Gene3D" id="1.20.120.450">
    <property type="entry name" value="dinb family like domain"/>
    <property type="match status" value="1"/>
</dbReference>
<dbReference type="RefSeq" id="WP_202818197.1">
    <property type="nucleotide sequence ID" value="NZ_FOOI01000011.1"/>
</dbReference>
<dbReference type="Pfam" id="PF11716">
    <property type="entry name" value="MDMPI_N"/>
    <property type="match status" value="1"/>
</dbReference>
<gene>
    <name evidence="2" type="ORF">FHR37_003910</name>
    <name evidence="3" type="ORF">SAMN05421678_11131</name>
</gene>
<proteinExistence type="predicted"/>
<sequence>MLMDLIAAERAALTEVLAGLDAGQWRAPTLCAGWTVSHVVAHLTMPFRISEQEFMDAMRRAGGRFTVMSDEIAERDSRLPPEQLAAALGDNVHTPWSPPGGGLAGALSHDVIHGLDIARPLGIEYPIPDDALTTVLDLITGPEHANTDGTNPFGFRLDGRRLSATDLDWSAGSAGSAGSGELVAAPARDLVLLAAGRRLP</sequence>
<reference evidence="3 4" key="1">
    <citation type="submission" date="2016-10" db="EMBL/GenBank/DDBJ databases">
        <authorList>
            <person name="de Groot N.N."/>
        </authorList>
    </citation>
    <scope>NUCLEOTIDE SEQUENCE [LARGE SCALE GENOMIC DNA]</scope>
    <source>
        <strain evidence="3 4">CPCC 202808</strain>
    </source>
</reference>
<dbReference type="EMBL" id="JACBZA010000001">
    <property type="protein sequence ID" value="NYH85059.1"/>
    <property type="molecule type" value="Genomic_DNA"/>
</dbReference>
<dbReference type="GO" id="GO:0046872">
    <property type="term" value="F:metal ion binding"/>
    <property type="evidence" value="ECO:0007669"/>
    <property type="project" value="InterPro"/>
</dbReference>
<dbReference type="STRING" id="504797.SAMN05421678_11131"/>
<accession>A0A1I2WR33</accession>
<protein>
    <submittedName>
        <fullName evidence="3">TIGR03083 family protein</fullName>
    </submittedName>
    <submittedName>
        <fullName evidence="2">Uncharacterized protein (TIGR03083 family)</fullName>
    </submittedName>
</protein>
<name>A0A1I2WR33_9ACTN</name>
<dbReference type="InterPro" id="IPR024344">
    <property type="entry name" value="MDMPI_metal-binding"/>
</dbReference>
<feature type="domain" description="Mycothiol-dependent maleylpyruvate isomerase metal-binding" evidence="1">
    <location>
        <begin position="7"/>
        <end position="89"/>
    </location>
</feature>
<evidence type="ECO:0000313" key="4">
    <source>
        <dbReference type="Proteomes" id="UP000199052"/>
    </source>
</evidence>
<dbReference type="NCBIfam" id="TIGR03083">
    <property type="entry name" value="maleylpyruvate isomerase family mycothiol-dependent enzyme"/>
    <property type="match status" value="1"/>
</dbReference>
<evidence type="ECO:0000259" key="1">
    <source>
        <dbReference type="Pfam" id="PF11716"/>
    </source>
</evidence>